<dbReference type="Proteomes" id="UP000634004">
    <property type="component" value="Unassembled WGS sequence"/>
</dbReference>
<reference evidence="2" key="1">
    <citation type="journal article" date="2014" name="Int. J. Syst. Evol. Microbiol.">
        <title>Complete genome sequence of Corynebacterium casei LMG S-19264T (=DSM 44701T), isolated from a smear-ripened cheese.</title>
        <authorList>
            <consortium name="US DOE Joint Genome Institute (JGI-PGF)"/>
            <person name="Walter F."/>
            <person name="Albersmeier A."/>
            <person name="Kalinowski J."/>
            <person name="Ruckert C."/>
        </authorList>
    </citation>
    <scope>NUCLEOTIDE SEQUENCE</scope>
    <source>
        <strain evidence="2">KCTC 32513</strain>
    </source>
</reference>
<proteinExistence type="predicted"/>
<comment type="caution">
    <text evidence="2">The sequence shown here is derived from an EMBL/GenBank/DDBJ whole genome shotgun (WGS) entry which is preliminary data.</text>
</comment>
<sequence length="63" mass="6975">MNADSKFFIISYFTDFFEKISLTAELAPHLALALAMFCLLALAILANIITKYLCLTSALMAQI</sequence>
<organism evidence="2 3">
    <name type="scientific">Algimonas arctica</name>
    <dbReference type="NCBI Taxonomy" id="1479486"/>
    <lineage>
        <taxon>Bacteria</taxon>
        <taxon>Pseudomonadati</taxon>
        <taxon>Pseudomonadota</taxon>
        <taxon>Alphaproteobacteria</taxon>
        <taxon>Maricaulales</taxon>
        <taxon>Robiginitomaculaceae</taxon>
        <taxon>Algimonas</taxon>
    </lineage>
</organism>
<evidence type="ECO:0000313" key="3">
    <source>
        <dbReference type="Proteomes" id="UP000634004"/>
    </source>
</evidence>
<protein>
    <submittedName>
        <fullName evidence="2">Uncharacterized protein</fullName>
    </submittedName>
</protein>
<gene>
    <name evidence="2" type="ORF">GCM10009069_14200</name>
</gene>
<name>A0A8J3CRW0_9PROT</name>
<dbReference type="EMBL" id="BMZH01000005">
    <property type="protein sequence ID" value="GHA92346.1"/>
    <property type="molecule type" value="Genomic_DNA"/>
</dbReference>
<reference evidence="2" key="2">
    <citation type="submission" date="2020-09" db="EMBL/GenBank/DDBJ databases">
        <authorList>
            <person name="Sun Q."/>
            <person name="Kim S."/>
        </authorList>
    </citation>
    <scope>NUCLEOTIDE SEQUENCE</scope>
    <source>
        <strain evidence="2">KCTC 32513</strain>
    </source>
</reference>
<keyword evidence="1" id="KW-0472">Membrane</keyword>
<dbReference type="AlphaFoldDB" id="A0A8J3CRW0"/>
<evidence type="ECO:0000256" key="1">
    <source>
        <dbReference type="SAM" id="Phobius"/>
    </source>
</evidence>
<feature type="transmembrane region" description="Helical" evidence="1">
    <location>
        <begin position="30"/>
        <end position="50"/>
    </location>
</feature>
<accession>A0A8J3CRW0</accession>
<keyword evidence="1" id="KW-1133">Transmembrane helix</keyword>
<keyword evidence="3" id="KW-1185">Reference proteome</keyword>
<evidence type="ECO:0000313" key="2">
    <source>
        <dbReference type="EMBL" id="GHA92346.1"/>
    </source>
</evidence>
<keyword evidence="1" id="KW-0812">Transmembrane</keyword>